<dbReference type="InterPro" id="IPR051138">
    <property type="entry name" value="PIM_Ser/Thr_kinase"/>
</dbReference>
<feature type="non-terminal residue" evidence="16">
    <location>
        <position position="166"/>
    </location>
</feature>
<dbReference type="InterPro" id="IPR017441">
    <property type="entry name" value="Protein_kinase_ATP_BS"/>
</dbReference>
<protein>
    <recommendedName>
        <fullName evidence="4">Serine/threonine-protein kinase 1</fullName>
        <ecNumber evidence="3">2.7.11.1</ecNumber>
    </recommendedName>
</protein>
<keyword evidence="8 16" id="KW-0418">Kinase</keyword>
<dbReference type="Gene3D" id="3.30.200.20">
    <property type="entry name" value="Phosphorylase Kinase, domain 1"/>
    <property type="match status" value="1"/>
</dbReference>
<evidence type="ECO:0000256" key="4">
    <source>
        <dbReference type="ARBA" id="ARBA00016885"/>
    </source>
</evidence>
<keyword evidence="10" id="KW-1035">Host cytoplasm</keyword>
<dbReference type="GO" id="GO:0004674">
    <property type="term" value="F:protein serine/threonine kinase activity"/>
    <property type="evidence" value="ECO:0007669"/>
    <property type="project" value="UniProtKB-KW"/>
</dbReference>
<keyword evidence="7 13" id="KW-0547">Nucleotide-binding</keyword>
<dbReference type="Proteomes" id="UP000634236">
    <property type="component" value="Unassembled WGS sequence"/>
</dbReference>
<dbReference type="SMART" id="SM00220">
    <property type="entry name" value="S_TKc"/>
    <property type="match status" value="1"/>
</dbReference>
<dbReference type="PROSITE" id="PS00108">
    <property type="entry name" value="PROTEIN_KINASE_ST"/>
    <property type="match status" value="1"/>
</dbReference>
<dbReference type="PROSITE" id="PS50011">
    <property type="entry name" value="PROTEIN_KINASE_DOM"/>
    <property type="match status" value="1"/>
</dbReference>
<dbReference type="InterPro" id="IPR000719">
    <property type="entry name" value="Prot_kinase_dom"/>
</dbReference>
<gene>
    <name evidence="16" type="primary">Pim1_10</name>
    <name evidence="16" type="ORF">VIDCHA_R01983</name>
</gene>
<feature type="domain" description="Protein kinase" evidence="15">
    <location>
        <begin position="1"/>
        <end position="166"/>
    </location>
</feature>
<evidence type="ECO:0000256" key="14">
    <source>
        <dbReference type="RuleBase" id="RU000304"/>
    </source>
</evidence>
<evidence type="ECO:0000256" key="11">
    <source>
        <dbReference type="ARBA" id="ARBA00047899"/>
    </source>
</evidence>
<evidence type="ECO:0000256" key="5">
    <source>
        <dbReference type="ARBA" id="ARBA00022527"/>
    </source>
</evidence>
<comment type="caution">
    <text evidence="16">The sequence shown here is derived from an EMBL/GenBank/DDBJ whole genome shotgun (WGS) entry which is preliminary data.</text>
</comment>
<evidence type="ECO:0000313" key="16">
    <source>
        <dbReference type="EMBL" id="NXB91767.1"/>
    </source>
</evidence>
<comment type="catalytic activity">
    <reaction evidence="11">
        <text>L-threonyl-[protein] + ATP = O-phospho-L-threonyl-[protein] + ADP + H(+)</text>
        <dbReference type="Rhea" id="RHEA:46608"/>
        <dbReference type="Rhea" id="RHEA-COMP:11060"/>
        <dbReference type="Rhea" id="RHEA-COMP:11605"/>
        <dbReference type="ChEBI" id="CHEBI:15378"/>
        <dbReference type="ChEBI" id="CHEBI:30013"/>
        <dbReference type="ChEBI" id="CHEBI:30616"/>
        <dbReference type="ChEBI" id="CHEBI:61977"/>
        <dbReference type="ChEBI" id="CHEBI:456216"/>
        <dbReference type="EC" id="2.7.11.1"/>
    </reaction>
</comment>
<keyword evidence="6" id="KW-0808">Transferase</keyword>
<evidence type="ECO:0000259" key="15">
    <source>
        <dbReference type="PROSITE" id="PS50011"/>
    </source>
</evidence>
<dbReference type="PROSITE" id="PS00107">
    <property type="entry name" value="PROTEIN_KINASE_ATP"/>
    <property type="match status" value="1"/>
</dbReference>
<comment type="subcellular location">
    <subcellularLocation>
        <location evidence="1">Host cytoplasm</location>
    </subcellularLocation>
</comment>
<dbReference type="Pfam" id="PF00069">
    <property type="entry name" value="Pkinase"/>
    <property type="match status" value="1"/>
</dbReference>
<dbReference type="EMBL" id="WBNB01002009">
    <property type="protein sequence ID" value="NXB91767.1"/>
    <property type="molecule type" value="Genomic_DNA"/>
</dbReference>
<keyword evidence="17" id="KW-1185">Reference proteome</keyword>
<name>A0A851KNH9_VIDCH</name>
<feature type="binding site" evidence="13">
    <location>
        <position position="30"/>
    </location>
    <ligand>
        <name>ATP</name>
        <dbReference type="ChEBI" id="CHEBI:30616"/>
    </ligand>
</feature>
<keyword evidence="9 13" id="KW-0067">ATP-binding</keyword>
<dbReference type="PANTHER" id="PTHR22984">
    <property type="entry name" value="SERINE/THREONINE-PROTEIN KINASE PIM"/>
    <property type="match status" value="1"/>
</dbReference>
<dbReference type="GO" id="GO:0005524">
    <property type="term" value="F:ATP binding"/>
    <property type="evidence" value="ECO:0007669"/>
    <property type="project" value="UniProtKB-UniRule"/>
</dbReference>
<dbReference type="InterPro" id="IPR011009">
    <property type="entry name" value="Kinase-like_dom_sf"/>
</dbReference>
<dbReference type="EC" id="2.7.11.1" evidence="3"/>
<dbReference type="Gene3D" id="1.10.510.10">
    <property type="entry name" value="Transferase(Phosphotransferase) domain 1"/>
    <property type="match status" value="1"/>
</dbReference>
<evidence type="ECO:0000256" key="8">
    <source>
        <dbReference type="ARBA" id="ARBA00022777"/>
    </source>
</evidence>
<evidence type="ECO:0000256" key="6">
    <source>
        <dbReference type="ARBA" id="ARBA00022679"/>
    </source>
</evidence>
<evidence type="ECO:0000256" key="9">
    <source>
        <dbReference type="ARBA" id="ARBA00022840"/>
    </source>
</evidence>
<feature type="non-terminal residue" evidence="16">
    <location>
        <position position="1"/>
    </location>
</feature>
<accession>A0A851KNH9</accession>
<evidence type="ECO:0000256" key="13">
    <source>
        <dbReference type="PROSITE-ProRule" id="PRU10141"/>
    </source>
</evidence>
<reference evidence="16" key="1">
    <citation type="submission" date="2019-09" db="EMBL/GenBank/DDBJ databases">
        <title>Bird 10,000 Genomes (B10K) Project - Family phase.</title>
        <authorList>
            <person name="Zhang G."/>
        </authorList>
    </citation>
    <scope>NUCLEOTIDE SEQUENCE</scope>
    <source>
        <strain evidence="16">OUT-0048</strain>
        <tissue evidence="16">Muscle</tissue>
    </source>
</reference>
<dbReference type="AlphaFoldDB" id="A0A851KNH9"/>
<evidence type="ECO:0000256" key="2">
    <source>
        <dbReference type="ARBA" id="ARBA00005505"/>
    </source>
</evidence>
<dbReference type="GO" id="GO:0005737">
    <property type="term" value="C:cytoplasm"/>
    <property type="evidence" value="ECO:0007669"/>
    <property type="project" value="TreeGrafter"/>
</dbReference>
<dbReference type="PANTHER" id="PTHR22984:SF25">
    <property type="entry name" value="PROTEIN KINASE DOMAIN-CONTAINING PROTEIN"/>
    <property type="match status" value="1"/>
</dbReference>
<comment type="similarity">
    <text evidence="2">Belongs to the protein kinase superfamily. CAMK Ser/Thr protein kinase family. PIM subfamily.</text>
</comment>
<proteinExistence type="inferred from homology"/>
<evidence type="ECO:0000256" key="10">
    <source>
        <dbReference type="ARBA" id="ARBA00023200"/>
    </source>
</evidence>
<evidence type="ECO:0000256" key="12">
    <source>
        <dbReference type="ARBA" id="ARBA00048679"/>
    </source>
</evidence>
<keyword evidence="5 14" id="KW-0723">Serine/threonine-protein kinase</keyword>
<comment type="catalytic activity">
    <reaction evidence="12">
        <text>L-seryl-[protein] + ATP = O-phospho-L-seryl-[protein] + ADP + H(+)</text>
        <dbReference type="Rhea" id="RHEA:17989"/>
        <dbReference type="Rhea" id="RHEA-COMP:9863"/>
        <dbReference type="Rhea" id="RHEA-COMP:11604"/>
        <dbReference type="ChEBI" id="CHEBI:15378"/>
        <dbReference type="ChEBI" id="CHEBI:29999"/>
        <dbReference type="ChEBI" id="CHEBI:30616"/>
        <dbReference type="ChEBI" id="CHEBI:83421"/>
        <dbReference type="ChEBI" id="CHEBI:456216"/>
        <dbReference type="EC" id="2.7.11.1"/>
    </reaction>
</comment>
<organism evidence="16 17">
    <name type="scientific">Vidua chalybeata</name>
    <name type="common">Village indigobird</name>
    <dbReference type="NCBI Taxonomy" id="81927"/>
    <lineage>
        <taxon>Eukaryota</taxon>
        <taxon>Metazoa</taxon>
        <taxon>Chordata</taxon>
        <taxon>Craniata</taxon>
        <taxon>Vertebrata</taxon>
        <taxon>Euteleostomi</taxon>
        <taxon>Archelosauria</taxon>
        <taxon>Archosauria</taxon>
        <taxon>Dinosauria</taxon>
        <taxon>Saurischia</taxon>
        <taxon>Theropoda</taxon>
        <taxon>Coelurosauria</taxon>
        <taxon>Aves</taxon>
        <taxon>Neognathae</taxon>
        <taxon>Neoaves</taxon>
        <taxon>Telluraves</taxon>
        <taxon>Australaves</taxon>
        <taxon>Passeriformes</taxon>
        <taxon>Passeroidea</taxon>
        <taxon>Estrildidae</taxon>
        <taxon>Viduinae</taxon>
        <taxon>Vidua</taxon>
    </lineage>
</organism>
<evidence type="ECO:0000313" key="17">
    <source>
        <dbReference type="Proteomes" id="UP000634236"/>
    </source>
</evidence>
<sequence>YQLGPQLGSGGFGTVFSGIRLSDGSPVAIKRVARESVLQWVELPDGTRVPMEIVLMEKVGSDCHNIIQLLDWFELPDSFVLVMERPEASQDLLQFLQEHEFLCEEMARWLFYQVLEAVRHCTACGVLHRDIKPENLLVVPESGDLKLIDFGCGNLLQEQVFTRFAG</sequence>
<evidence type="ECO:0000256" key="7">
    <source>
        <dbReference type="ARBA" id="ARBA00022741"/>
    </source>
</evidence>
<dbReference type="SUPFAM" id="SSF56112">
    <property type="entry name" value="Protein kinase-like (PK-like)"/>
    <property type="match status" value="1"/>
</dbReference>
<evidence type="ECO:0000256" key="3">
    <source>
        <dbReference type="ARBA" id="ARBA00012513"/>
    </source>
</evidence>
<evidence type="ECO:0000256" key="1">
    <source>
        <dbReference type="ARBA" id="ARBA00004192"/>
    </source>
</evidence>
<dbReference type="InterPro" id="IPR008271">
    <property type="entry name" value="Ser/Thr_kinase_AS"/>
</dbReference>